<name>A0ABQ1BEU2_9EURO</name>
<dbReference type="PROSITE" id="PS50297">
    <property type="entry name" value="ANK_REP_REGION"/>
    <property type="match status" value="2"/>
</dbReference>
<dbReference type="Pfam" id="PF00023">
    <property type="entry name" value="Ank"/>
    <property type="match status" value="1"/>
</dbReference>
<evidence type="ECO:0000313" key="5">
    <source>
        <dbReference type="EMBL" id="GFG00268.1"/>
    </source>
</evidence>
<protein>
    <submittedName>
        <fullName evidence="5">Isoform 2 of ankyrin repeat domain-containing protein 50</fullName>
    </submittedName>
</protein>
<proteinExistence type="predicted"/>
<dbReference type="SUPFAM" id="SSF48403">
    <property type="entry name" value="Ankyrin repeat"/>
    <property type="match status" value="1"/>
</dbReference>
<reference evidence="5 6" key="1">
    <citation type="submission" date="2020-01" db="EMBL/GenBank/DDBJ databases">
        <title>Draft genome sequence of Aspergillus udagawae IFM 53868.</title>
        <authorList>
            <person name="Takahashi H."/>
            <person name="Yaguchi T."/>
        </authorList>
    </citation>
    <scope>NUCLEOTIDE SEQUENCE [LARGE SCALE GENOMIC DNA]</scope>
    <source>
        <strain evidence="5 6">IFM 53868</strain>
    </source>
</reference>
<evidence type="ECO:0000256" key="1">
    <source>
        <dbReference type="ARBA" id="ARBA00022737"/>
    </source>
</evidence>
<dbReference type="PROSITE" id="PS50088">
    <property type="entry name" value="ANK_REPEAT"/>
    <property type="match status" value="3"/>
</dbReference>
<dbReference type="EMBL" id="BLKG01000260">
    <property type="protein sequence ID" value="GFG00268.1"/>
    <property type="molecule type" value="Genomic_DNA"/>
</dbReference>
<evidence type="ECO:0000256" key="4">
    <source>
        <dbReference type="SAM" id="MobiDB-lite"/>
    </source>
</evidence>
<comment type="caution">
    <text evidence="5">The sequence shown here is derived from an EMBL/GenBank/DDBJ whole genome shotgun (WGS) entry which is preliminary data.</text>
</comment>
<dbReference type="PANTHER" id="PTHR24189:SF71">
    <property type="entry name" value="ANKYRIN REPEAT DOMAIN 39"/>
    <property type="match status" value="1"/>
</dbReference>
<dbReference type="Pfam" id="PF12796">
    <property type="entry name" value="Ank_2"/>
    <property type="match status" value="1"/>
</dbReference>
<feature type="repeat" description="ANK" evidence="3">
    <location>
        <begin position="93"/>
        <end position="125"/>
    </location>
</feature>
<feature type="region of interest" description="Disordered" evidence="4">
    <location>
        <begin position="179"/>
        <end position="198"/>
    </location>
</feature>
<gene>
    <name evidence="5" type="ORF">IFM53868_10691</name>
</gene>
<accession>A0ABQ1BEU2</accession>
<evidence type="ECO:0000256" key="2">
    <source>
        <dbReference type="ARBA" id="ARBA00023043"/>
    </source>
</evidence>
<keyword evidence="2 3" id="KW-0040">ANK repeat</keyword>
<keyword evidence="6" id="KW-1185">Reference proteome</keyword>
<dbReference type="InterPro" id="IPR050745">
    <property type="entry name" value="Multifunctional_regulatory"/>
</dbReference>
<keyword evidence="1" id="KW-0677">Repeat</keyword>
<dbReference type="PANTHER" id="PTHR24189">
    <property type="entry name" value="MYOTROPHIN"/>
    <property type="match status" value="1"/>
</dbReference>
<dbReference type="SMART" id="SM00248">
    <property type="entry name" value="ANK"/>
    <property type="match status" value="5"/>
</dbReference>
<sequence>MAQSLCSRWLSRGLQSYSSTRQDGRNVDAFLRELNELQLVTSHSNVSCDAPELPVPDYNLGGYTLEEAIMQSNATLAAQLISAGANVNQTDARGKTLLMLAASVGNESVLKLLLQKGAKINAVDCNGRTALHRAAIDDETTRILVDRGAHVNKQDNNGKTAMHLAVDDDERGVVHVLLQGGADPDRKDNKGRTPRGLAKKYGNKKILRLIEAFDDDDDD</sequence>
<dbReference type="Gene3D" id="1.25.40.20">
    <property type="entry name" value="Ankyrin repeat-containing domain"/>
    <property type="match status" value="1"/>
</dbReference>
<dbReference type="Proteomes" id="UP000465266">
    <property type="component" value="Unassembled WGS sequence"/>
</dbReference>
<feature type="repeat" description="ANK" evidence="3">
    <location>
        <begin position="126"/>
        <end position="156"/>
    </location>
</feature>
<dbReference type="InterPro" id="IPR036770">
    <property type="entry name" value="Ankyrin_rpt-contain_sf"/>
</dbReference>
<organism evidence="5 6">
    <name type="scientific">Aspergillus udagawae</name>
    <dbReference type="NCBI Taxonomy" id="91492"/>
    <lineage>
        <taxon>Eukaryota</taxon>
        <taxon>Fungi</taxon>
        <taxon>Dikarya</taxon>
        <taxon>Ascomycota</taxon>
        <taxon>Pezizomycotina</taxon>
        <taxon>Eurotiomycetes</taxon>
        <taxon>Eurotiomycetidae</taxon>
        <taxon>Eurotiales</taxon>
        <taxon>Aspergillaceae</taxon>
        <taxon>Aspergillus</taxon>
        <taxon>Aspergillus subgen. Fumigati</taxon>
    </lineage>
</organism>
<dbReference type="InterPro" id="IPR002110">
    <property type="entry name" value="Ankyrin_rpt"/>
</dbReference>
<evidence type="ECO:0000313" key="6">
    <source>
        <dbReference type="Proteomes" id="UP000465266"/>
    </source>
</evidence>
<feature type="repeat" description="ANK" evidence="3">
    <location>
        <begin position="157"/>
        <end position="189"/>
    </location>
</feature>
<evidence type="ECO:0000256" key="3">
    <source>
        <dbReference type="PROSITE-ProRule" id="PRU00023"/>
    </source>
</evidence>